<dbReference type="PROSITE" id="PS50089">
    <property type="entry name" value="ZF_RING_2"/>
    <property type="match status" value="1"/>
</dbReference>
<dbReference type="PROSITE" id="PS51194">
    <property type="entry name" value="HELICASE_CTER"/>
    <property type="match status" value="1"/>
</dbReference>
<evidence type="ECO:0000313" key="11">
    <source>
        <dbReference type="EnsemblMetazoa" id="AGAP007417-PA"/>
    </source>
</evidence>
<dbReference type="GO" id="GO:0008270">
    <property type="term" value="F:zinc ion binding"/>
    <property type="evidence" value="ECO:0007669"/>
    <property type="project" value="UniProtKB-KW"/>
</dbReference>
<accession>Q7QJC5</accession>
<evidence type="ECO:0000259" key="8">
    <source>
        <dbReference type="PROSITE" id="PS50089"/>
    </source>
</evidence>
<dbReference type="InterPro" id="IPR013083">
    <property type="entry name" value="Znf_RING/FYVE/PHD"/>
</dbReference>
<dbReference type="InterPro" id="IPR048686">
    <property type="entry name" value="SHPRH_helical_1st"/>
</dbReference>
<dbReference type="FunFam" id="3.40.50.300:FF:002282">
    <property type="entry name" value="Uncharacterized protein, isoform A"/>
    <property type="match status" value="1"/>
</dbReference>
<organism evidence="10">
    <name type="scientific">Anopheles gambiae</name>
    <name type="common">African malaria mosquito</name>
    <dbReference type="NCBI Taxonomy" id="7165"/>
    <lineage>
        <taxon>Eukaryota</taxon>
        <taxon>Metazoa</taxon>
        <taxon>Ecdysozoa</taxon>
        <taxon>Arthropoda</taxon>
        <taxon>Hexapoda</taxon>
        <taxon>Insecta</taxon>
        <taxon>Pterygota</taxon>
        <taxon>Neoptera</taxon>
        <taxon>Endopterygota</taxon>
        <taxon>Diptera</taxon>
        <taxon>Nematocera</taxon>
        <taxon>Culicoidea</taxon>
        <taxon>Culicidae</taxon>
        <taxon>Anophelinae</taxon>
        <taxon>Anopheles</taxon>
    </lineage>
</organism>
<sequence>MSYSLLDIAVSKKKSGNNRVISDSCNTDDSDEPSTSSIPPAAPTFTYKGKKYTQLDPQLKVKPILRDVERIPEYQLIERNEPDGWTLSITLRMRRRDEPTDDGCIRHRQRMVELLFEEIDRHSFIEEELAQKLPTSPEEDSNEPLSIQEFYNRLRLRHRTQSGDKSSKELVIPLLRPELRLYQEQAIRWLLKRETVVDRLPGQYVLLRCRAQPEVSFYMDLYDCTISDKKPNPKIPAGGILADEMGMGKTVEILGLMLLNPKKQDSPKAPQEPQEPQEPQDPNEVKLKATKNEGELRCLCASTLTKKTIACRKCGRLQHRKCVLNHFTQPNEQYICPECWRTQPMVKSGATIIVSPASIKHQWESEIRKHVTDPNFRVFIYNGIADKWISPQDLAAYDVVLTDYTVLSPEIYRVPEYARSSRHEQRFLKPSTPLTMIHWWRVVLDEAQMVESVNNNAAKMVKALPTKHRWAVTGTPIEKTINNLHGLVSFLDYEPYSYWRTWKAYAERFQQGNAEPLLTMMARVMWRTCKHSVFDQLDIPPQTERIHHIQMSDLQNYFYRCEHLACAQAFNEKARRIGANERMAQMHIATLNQLLEPLRKLRQDCTIPSVLGVGQSALQGKRLLTPAELHEHLIASNVNECKGKLRSVVSSLNGMAAVEILQEHYDQAFRLYQASLRCADDYQGAISVDSLLQIHALHNLLDLVRRFEEKLSPSSKLTVEHIAAYEERRSKLEGRYIEQYANKVRSIEATLRPATEKVDELINGNDSSQRLQLEGEWWRDLFALFEESPQRHSAIQTRVLLDQSLIGNTGVNSWRTLDLWLVNWLDGLLERRSSLVKGFQSLGFFVEYLQPDRTDWSQEARARIDELVRTAFACHLDPALFEEDEFGVRKKERQEAKGLPGPPVCLLCKVKDKLNELESALFQIRKTQVATGGLWQVSRQESVLKLIHAYAKRLEQDRTVWSRMVSQDTIVESDRFIAFLEHAKVEFKEYSQYWVEINYTVAAYDELTMCKSRLQLLTLAERREIEKKKKKPSPLQVLECELADTLAELQLTKAEAERDFVRLKGTRKYLEHLGSRKELEPCPICHSIPEGRYAVLQCGHHLCSICLMRIFQLARAHGNMTTCGICRHEQHVKDIQYVQPIDPMHKIRGNFSNKVSKIVQTALELVAEDPSVKIVIFSHWEPILTEVGVALAANDITLREKSAKFYQCVADFKDPEKGITCLLLPLRFGSKGLNLTEATHVFLVEPILNPGEEMQAIGRVHRIGQTRPTFVHRFIMLNTIETTIHETIQGDRSGRWWSKDVTVEQLAQLFRLDQDDGSELPAL</sequence>
<evidence type="ECO:0000256" key="4">
    <source>
        <dbReference type="ARBA" id="ARBA00022833"/>
    </source>
</evidence>
<dbReference type="SUPFAM" id="SSF57903">
    <property type="entry name" value="FYVE/PHD zinc finger"/>
    <property type="match status" value="1"/>
</dbReference>
<dbReference type="InterPro" id="IPR038718">
    <property type="entry name" value="SNF2-like_sf"/>
</dbReference>
<evidence type="ECO:0000256" key="2">
    <source>
        <dbReference type="ARBA" id="ARBA00022771"/>
    </source>
</evidence>
<evidence type="ECO:0000256" key="7">
    <source>
        <dbReference type="SAM" id="MobiDB-lite"/>
    </source>
</evidence>
<dbReference type="KEGG" id="aga:1269771"/>
<dbReference type="PaxDb" id="7165-AGAP007417-PA"/>
<dbReference type="OMA" id="KAVFFCA"/>
<dbReference type="InterPro" id="IPR000330">
    <property type="entry name" value="SNF2_N"/>
</dbReference>
<dbReference type="CDD" id="cd18793">
    <property type="entry name" value="SF2_C_SNF"/>
    <property type="match status" value="1"/>
</dbReference>
<dbReference type="VEuPathDB" id="VectorBase:AGAMI1_007432"/>
<evidence type="ECO:0000256" key="6">
    <source>
        <dbReference type="SAM" id="Coils"/>
    </source>
</evidence>
<dbReference type="EnsemblMetazoa" id="AGAP007417-RA">
    <property type="protein sequence ID" value="AGAP007417-PA"/>
    <property type="gene ID" value="AGAP007417"/>
</dbReference>
<evidence type="ECO:0000259" key="9">
    <source>
        <dbReference type="PROSITE" id="PS51194"/>
    </source>
</evidence>
<dbReference type="InterPro" id="IPR027417">
    <property type="entry name" value="P-loop_NTPase"/>
</dbReference>
<name>Q7QJC5_ANOGA</name>
<evidence type="ECO:0000313" key="12">
    <source>
        <dbReference type="Proteomes" id="UP000007062"/>
    </source>
</evidence>
<dbReference type="InterPro" id="IPR049730">
    <property type="entry name" value="SNF2/RAD54-like_C"/>
</dbReference>
<dbReference type="FunCoup" id="Q7QJC5">
    <property type="interactions" value="875"/>
</dbReference>
<dbReference type="InterPro" id="IPR052583">
    <property type="entry name" value="ATP-helicase/E3_Ub-Ligase"/>
</dbReference>
<reference evidence="10 11" key="3">
    <citation type="journal article" date="2004" name="Trends Parasitol.">
        <title>The Anopheles gambiae genome: an update.</title>
        <authorList>
            <person name="Mongin E."/>
            <person name="Louis C."/>
            <person name="Holt R.A."/>
            <person name="Birney E."/>
            <person name="Collins F.H."/>
        </authorList>
    </citation>
    <scope>NUCLEOTIDE SEQUENCE</scope>
    <source>
        <strain evidence="10 11">PEST</strain>
    </source>
</reference>
<keyword evidence="6" id="KW-0175">Coiled coil</keyword>
<dbReference type="Pfam" id="PF21325">
    <property type="entry name" value="SHPRH_helical-1st"/>
    <property type="match status" value="1"/>
</dbReference>
<dbReference type="Gene3D" id="3.40.50.10810">
    <property type="entry name" value="Tandem AAA-ATPase domain"/>
    <property type="match status" value="2"/>
</dbReference>
<dbReference type="SUPFAM" id="SSF52540">
    <property type="entry name" value="P-loop containing nucleoside triphosphate hydrolases"/>
    <property type="match status" value="2"/>
</dbReference>
<keyword evidence="12" id="KW-1185">Reference proteome</keyword>
<gene>
    <name evidence="11" type="primary">1269771</name>
    <name evidence="10" type="ORF">AgaP_AGAP007417</name>
</gene>
<dbReference type="GO" id="GO:0006974">
    <property type="term" value="P:DNA damage response"/>
    <property type="evidence" value="ECO:0000318"/>
    <property type="project" value="GO_Central"/>
</dbReference>
<dbReference type="InterPro" id="IPR017907">
    <property type="entry name" value="Znf_RING_CS"/>
</dbReference>
<dbReference type="GO" id="GO:0005524">
    <property type="term" value="F:ATP binding"/>
    <property type="evidence" value="ECO:0007669"/>
    <property type="project" value="InterPro"/>
</dbReference>
<feature type="region of interest" description="Disordered" evidence="7">
    <location>
        <begin position="262"/>
        <end position="285"/>
    </location>
</feature>
<dbReference type="SMART" id="SM00487">
    <property type="entry name" value="DEXDc"/>
    <property type="match status" value="1"/>
</dbReference>
<reference evidence="10" key="4">
    <citation type="journal article" date="2007" name="Genome Biol.">
        <title>Update of the Anopheles gambiae PEST genome assembly.</title>
        <authorList>
            <person name="Sharakhova M.V."/>
            <person name="Hammond M.P."/>
            <person name="Lobo N.F."/>
            <person name="Krzywinski J."/>
            <person name="Unger M.F."/>
            <person name="Hillenmeyer M.E."/>
            <person name="Bruggner R.V."/>
            <person name="Birney E."/>
            <person name="Collins F.H."/>
        </authorList>
    </citation>
    <scope>NUCLEOTIDE SEQUENCE</scope>
    <source>
        <strain evidence="10">PEST</strain>
    </source>
</reference>
<reference evidence="11" key="6">
    <citation type="submission" date="2020-05" db="UniProtKB">
        <authorList>
            <consortium name="EnsemblMetazoa"/>
        </authorList>
    </citation>
    <scope>IDENTIFICATION</scope>
    <source>
        <strain evidence="11">PEST</strain>
    </source>
</reference>
<dbReference type="PROSITE" id="PS00518">
    <property type="entry name" value="ZF_RING_1"/>
    <property type="match status" value="1"/>
</dbReference>
<dbReference type="Proteomes" id="UP000007062">
    <property type="component" value="Chromosome 2L"/>
</dbReference>
<keyword evidence="1" id="KW-0479">Metal-binding</keyword>
<dbReference type="EMBL" id="AAAB01008807">
    <property type="protein sequence ID" value="EAA04610.4"/>
    <property type="molecule type" value="Genomic_DNA"/>
</dbReference>
<evidence type="ECO:0000256" key="1">
    <source>
        <dbReference type="ARBA" id="ARBA00022723"/>
    </source>
</evidence>
<dbReference type="InterPro" id="IPR011011">
    <property type="entry name" value="Znf_FYVE_PHD"/>
</dbReference>
<dbReference type="GO" id="GO:0000209">
    <property type="term" value="P:protein polyubiquitination"/>
    <property type="evidence" value="ECO:0000318"/>
    <property type="project" value="GO_Central"/>
</dbReference>
<feature type="coiled-coil region" evidence="6">
    <location>
        <begin position="1035"/>
        <end position="1066"/>
    </location>
</feature>
<reference evidence="10 12" key="1">
    <citation type="journal article" date="2002" name="Science">
        <title>The genome sequence of the malaria mosquito Anopheles gambiae.</title>
        <authorList>
            <person name="Holt R.A."/>
            <person name="Subramanian G.M."/>
            <person name="Halpern A."/>
            <person name="Sutton G.G."/>
            <person name="Charlab R."/>
            <person name="Nusskern D.R."/>
            <person name="Wincker P."/>
            <person name="Clark A.G."/>
            <person name="Ribeiro J.M."/>
            <person name="Wides R."/>
            <person name="Salzberg S.L."/>
            <person name="Loftus B."/>
            <person name="Yandell M."/>
            <person name="Majoros W.H."/>
            <person name="Rusch D.B."/>
            <person name="Lai Z."/>
            <person name="Kraft C.L."/>
            <person name="Abril J.F."/>
            <person name="Anthouard V."/>
            <person name="Arensburger P."/>
            <person name="Atkinson P.W."/>
            <person name="Baden H."/>
            <person name="de Berardinis V."/>
            <person name="Baldwin D."/>
            <person name="Benes V."/>
            <person name="Biedler J."/>
            <person name="Blass C."/>
            <person name="Bolanos R."/>
            <person name="Boscus D."/>
            <person name="Barnstead M."/>
            <person name="Cai S."/>
            <person name="Center A."/>
            <person name="Chaturverdi K."/>
            <person name="Christophides G.K."/>
            <person name="Chrystal M.A."/>
            <person name="Clamp M."/>
            <person name="Cravchik A."/>
            <person name="Curwen V."/>
            <person name="Dana A."/>
            <person name="Delcher A."/>
            <person name="Dew I."/>
            <person name="Evans C.A."/>
            <person name="Flanigan M."/>
            <person name="Grundschober-Freimoser A."/>
            <person name="Friedli L."/>
            <person name="Gu Z."/>
            <person name="Guan P."/>
            <person name="Guigo R."/>
            <person name="Hillenmeyer M.E."/>
            <person name="Hladun S.L."/>
            <person name="Hogan J.R."/>
            <person name="Hong Y.S."/>
            <person name="Hoover J."/>
            <person name="Jaillon O."/>
            <person name="Ke Z."/>
            <person name="Kodira C."/>
            <person name="Kokoza E."/>
            <person name="Koutsos A."/>
            <person name="Letunic I."/>
            <person name="Levitsky A."/>
            <person name="Liang Y."/>
            <person name="Lin J.J."/>
            <person name="Lobo N.F."/>
            <person name="Lopez J.R."/>
            <person name="Malek J.A."/>
            <person name="McIntosh T.C."/>
            <person name="Meister S."/>
            <person name="Miller J."/>
            <person name="Mobarry C."/>
            <person name="Mongin E."/>
            <person name="Murphy S.D."/>
            <person name="O'Brochta D.A."/>
            <person name="Pfannkoch C."/>
            <person name="Qi R."/>
            <person name="Regier M.A."/>
            <person name="Remington K."/>
            <person name="Shao H."/>
            <person name="Sharakhova M.V."/>
            <person name="Sitter C.D."/>
            <person name="Shetty J."/>
            <person name="Smith T.J."/>
            <person name="Strong R."/>
            <person name="Sun J."/>
            <person name="Thomasova D."/>
            <person name="Ton L.Q."/>
            <person name="Topalis P."/>
            <person name="Tu Z."/>
            <person name="Unger M.F."/>
            <person name="Walenz B."/>
            <person name="Wang A."/>
            <person name="Wang J."/>
            <person name="Wang M."/>
            <person name="Wang X."/>
            <person name="Woodford K.J."/>
            <person name="Wortman J.R."/>
            <person name="Wu M."/>
            <person name="Yao A."/>
            <person name="Zdobnov E.M."/>
            <person name="Zhang H."/>
            <person name="Zhao Q."/>
            <person name="Zhao S."/>
            <person name="Zhu S.C."/>
            <person name="Zhimulev I."/>
            <person name="Coluzzi M."/>
            <person name="della Torre A."/>
            <person name="Roth C.W."/>
            <person name="Louis C."/>
            <person name="Kalush F."/>
            <person name="Mural R.J."/>
            <person name="Myers E.W."/>
            <person name="Adams M.D."/>
            <person name="Smith H.O."/>
            <person name="Broder S."/>
            <person name="Gardner M.J."/>
            <person name="Fraser C.M."/>
            <person name="Birney E."/>
            <person name="Bork P."/>
            <person name="Brey P.T."/>
            <person name="Venter J.C."/>
            <person name="Weissenbach J."/>
            <person name="Kafatos F.C."/>
            <person name="Collins F.H."/>
            <person name="Hoffman S.L."/>
        </authorList>
    </citation>
    <scope>NUCLEOTIDE SEQUENCE [LARGE SCALE GENOMIC DNA]</scope>
    <source>
        <strain evidence="10 12">PEST</strain>
    </source>
</reference>
<feature type="domain" description="RING-type" evidence="8">
    <location>
        <begin position="1082"/>
        <end position="1127"/>
    </location>
</feature>
<dbReference type="GO" id="GO:0016787">
    <property type="term" value="F:hydrolase activity"/>
    <property type="evidence" value="ECO:0007669"/>
    <property type="project" value="UniProtKB-KW"/>
</dbReference>
<evidence type="ECO:0000256" key="5">
    <source>
        <dbReference type="PROSITE-ProRule" id="PRU00175"/>
    </source>
</evidence>
<dbReference type="Gene3D" id="3.40.50.300">
    <property type="entry name" value="P-loop containing nucleotide triphosphate hydrolases"/>
    <property type="match status" value="1"/>
</dbReference>
<keyword evidence="2 5" id="KW-0863">Zinc-finger</keyword>
<dbReference type="Pfam" id="PF00271">
    <property type="entry name" value="Helicase_C"/>
    <property type="match status" value="1"/>
</dbReference>
<dbReference type="GO" id="GO:0061630">
    <property type="term" value="F:ubiquitin protein ligase activity"/>
    <property type="evidence" value="ECO:0000318"/>
    <property type="project" value="GO_Central"/>
</dbReference>
<dbReference type="InterPro" id="IPR001650">
    <property type="entry name" value="Helicase_C-like"/>
</dbReference>
<dbReference type="FunFam" id="3.40.50.10810:FF:000013">
    <property type="entry name" value="E3 ubiquitin-protein ligase SHPRH isoform X2"/>
    <property type="match status" value="1"/>
</dbReference>
<dbReference type="InterPro" id="IPR014001">
    <property type="entry name" value="Helicase_ATP-bd"/>
</dbReference>
<reference evidence="10" key="5">
    <citation type="submission" date="2011-05" db="EMBL/GenBank/DDBJ databases">
        <authorList>
            <consortium name="VectorBase"/>
        </authorList>
    </citation>
    <scope>NUCLEOTIDE SEQUENCE</scope>
    <source>
        <strain evidence="10">PEST</strain>
    </source>
</reference>
<proteinExistence type="predicted"/>
<feature type="domain" description="Helicase C-terminal" evidence="9">
    <location>
        <begin position="1157"/>
        <end position="1310"/>
    </location>
</feature>
<dbReference type="SUPFAM" id="SSF57850">
    <property type="entry name" value="RING/U-box"/>
    <property type="match status" value="1"/>
</dbReference>
<protein>
    <submittedName>
        <fullName evidence="10">AGAP007417-PA</fullName>
    </submittedName>
</protein>
<reference evidence="10" key="2">
    <citation type="submission" date="2002-03" db="EMBL/GenBank/DDBJ databases">
        <authorList>
            <consortium name="The Anopheles Genome Sequencing Consortium"/>
        </authorList>
    </citation>
    <scope>NUCLEOTIDE SEQUENCE</scope>
    <source>
        <strain evidence="10">PEST</strain>
    </source>
</reference>
<dbReference type="CDD" id="cd18070">
    <property type="entry name" value="DEXQc_SHPRH"/>
    <property type="match status" value="1"/>
</dbReference>
<evidence type="ECO:0000313" key="10">
    <source>
        <dbReference type="EMBL" id="EAA04610.4"/>
    </source>
</evidence>
<feature type="region of interest" description="Disordered" evidence="7">
    <location>
        <begin position="20"/>
        <end position="43"/>
    </location>
</feature>
<dbReference type="HOGENOM" id="CLU_001726_1_1_1"/>
<keyword evidence="3" id="KW-0378">Hydrolase</keyword>
<dbReference type="Pfam" id="PF00176">
    <property type="entry name" value="SNF2-rel_dom"/>
    <property type="match status" value="1"/>
</dbReference>
<dbReference type="PANTHER" id="PTHR45865">
    <property type="entry name" value="E3 UBIQUITIN-PROTEIN LIGASE SHPRH FAMILY MEMBER"/>
    <property type="match status" value="1"/>
</dbReference>
<dbReference type="VEuPathDB" id="VectorBase:AGAP007417"/>
<dbReference type="Gene3D" id="3.30.40.10">
    <property type="entry name" value="Zinc/RING finger domain, C3HC4 (zinc finger)"/>
    <property type="match status" value="2"/>
</dbReference>
<dbReference type="STRING" id="7165.Q7QJC5"/>
<dbReference type="InterPro" id="IPR001841">
    <property type="entry name" value="Znf_RING"/>
</dbReference>
<dbReference type="PANTHER" id="PTHR45865:SF1">
    <property type="entry name" value="E3 UBIQUITIN-PROTEIN LIGASE SHPRH"/>
    <property type="match status" value="1"/>
</dbReference>
<dbReference type="eggNOG" id="KOG0298">
    <property type="taxonomic scope" value="Eukaryota"/>
</dbReference>
<evidence type="ECO:0000256" key="3">
    <source>
        <dbReference type="ARBA" id="ARBA00022801"/>
    </source>
</evidence>
<keyword evidence="4" id="KW-0862">Zinc</keyword>